<evidence type="ECO:0000313" key="1">
    <source>
        <dbReference type="EMBL" id="GHA67127.1"/>
    </source>
</evidence>
<comment type="caution">
    <text evidence="1">The sequence shown here is derived from an EMBL/GenBank/DDBJ whole genome shotgun (WGS) entry which is preliminary data.</text>
</comment>
<sequence>MNLHLWMLAGEGMNQVLQITRHMVTQPEKKRHDGELLYTVIGELLHNIWQSWRHEFKKGQLYTSGALFTNGLRDALEWLFPRRISRTMGK</sequence>
<dbReference type="EMBL" id="BMZG01000002">
    <property type="protein sequence ID" value="GHA67127.1"/>
    <property type="molecule type" value="Genomic_DNA"/>
</dbReference>
<reference evidence="1" key="2">
    <citation type="submission" date="2020-09" db="EMBL/GenBank/DDBJ databases">
        <authorList>
            <person name="Sun Q."/>
            <person name="Kim S."/>
        </authorList>
    </citation>
    <scope>NUCLEOTIDE SEQUENCE</scope>
    <source>
        <strain evidence="1">KCTC 32501</strain>
    </source>
</reference>
<proteinExistence type="predicted"/>
<keyword evidence="2" id="KW-1185">Reference proteome</keyword>
<dbReference type="Proteomes" id="UP000614287">
    <property type="component" value="Unassembled WGS sequence"/>
</dbReference>
<evidence type="ECO:0000313" key="2">
    <source>
        <dbReference type="Proteomes" id="UP000614287"/>
    </source>
</evidence>
<gene>
    <name evidence="1" type="ORF">GCM10009007_04640</name>
</gene>
<protein>
    <submittedName>
        <fullName evidence="1">Uncharacterized protein</fullName>
    </submittedName>
</protein>
<reference evidence="1" key="1">
    <citation type="journal article" date="2014" name="Int. J. Syst. Evol. Microbiol.">
        <title>Complete genome sequence of Corynebacterium casei LMG S-19264T (=DSM 44701T), isolated from a smear-ripened cheese.</title>
        <authorList>
            <consortium name="US DOE Joint Genome Institute (JGI-PGF)"/>
            <person name="Walter F."/>
            <person name="Albersmeier A."/>
            <person name="Kalinowski J."/>
            <person name="Ruckert C."/>
        </authorList>
    </citation>
    <scope>NUCLEOTIDE SEQUENCE</scope>
    <source>
        <strain evidence="1">KCTC 32501</strain>
    </source>
</reference>
<organism evidence="1 2">
    <name type="scientific">Formosimonas limnophila</name>
    <dbReference type="NCBI Taxonomy" id="1384487"/>
    <lineage>
        <taxon>Bacteria</taxon>
        <taxon>Pseudomonadati</taxon>
        <taxon>Pseudomonadota</taxon>
        <taxon>Betaproteobacteria</taxon>
        <taxon>Burkholderiales</taxon>
        <taxon>Burkholderiaceae</taxon>
        <taxon>Formosimonas</taxon>
    </lineage>
</organism>
<dbReference type="AlphaFoldDB" id="A0A8J3CMI3"/>
<name>A0A8J3CMI3_9BURK</name>
<accession>A0A8J3CMI3</accession>